<dbReference type="RefSeq" id="YP_009362858.1">
    <property type="nucleotide sequence ID" value="NC_034626.1"/>
</dbReference>
<dbReference type="OrthoDB" id="33370at10239"/>
<dbReference type="GeneID" id="32878763"/>
<reference evidence="1 2" key="1">
    <citation type="journal article" date="2017" name="J. Gen. Virol.">
        <title>Novel bat adenoviruses with low G+C content shed new light on the evolution of adenoviruses.</title>
        <authorList>
            <person name="Tan B."/>
            <person name="Yang X.L."/>
            <person name="Ge X.Y."/>
            <person name="Peng C."/>
            <person name="Liu H.Z."/>
            <person name="Zhang Y.Z."/>
            <person name="Zhang L.B."/>
            <person name="Shi Z.L."/>
        </authorList>
    </citation>
    <scope>NUCLEOTIDE SEQUENCE [LARGE SCALE GENOMIC DNA]</scope>
    <source>
        <strain evidence="1">WIV17</strain>
    </source>
</reference>
<evidence type="ECO:0000313" key="2">
    <source>
        <dbReference type="Proteomes" id="UP000201453"/>
    </source>
</evidence>
<proteinExistence type="predicted"/>
<keyword evidence="2" id="KW-1185">Reference proteome</keyword>
<dbReference type="Proteomes" id="UP000201453">
    <property type="component" value="Segment"/>
</dbReference>
<dbReference type="KEGG" id="vg:32878763"/>
<protein>
    <submittedName>
        <fullName evidence="1">E4 ORF6/7</fullName>
    </submittedName>
</protein>
<sequence>MDTCVGDSHIVAEDYEAFTVCQKDIPDKFIDIANCGYLHKYLNITFKGTMIGSDIYIFVDEKPVINDNGSISVIKNSDGGRIVIRKLD</sequence>
<evidence type="ECO:0000313" key="1">
    <source>
        <dbReference type="EMBL" id="ARQ79766.1"/>
    </source>
</evidence>
<organism evidence="1 2">
    <name type="scientific">Bat mastadenovirus WIV17</name>
    <dbReference type="NCBI Taxonomy" id="1986505"/>
    <lineage>
        <taxon>Viruses</taxon>
        <taxon>Varidnaviria</taxon>
        <taxon>Bamfordvirae</taxon>
        <taxon>Preplasmiviricota</taxon>
        <taxon>Polisuviricotina</taxon>
        <taxon>Pharingeaviricetes</taxon>
        <taxon>Rowavirales</taxon>
        <taxon>Adenoviridae</taxon>
        <taxon>Mastadenovirus</taxon>
        <taxon>Mastadenovirus pteropodidae</taxon>
    </lineage>
</organism>
<dbReference type="EMBL" id="KX961095">
    <property type="protein sequence ID" value="ARQ79766.1"/>
    <property type="molecule type" value="Genomic_DNA"/>
</dbReference>
<name>A0A1X9RIS4_9ADEN</name>
<accession>A0A1X9RIS4</accession>